<evidence type="ECO:0000256" key="5">
    <source>
        <dbReference type="ARBA" id="ARBA00023175"/>
    </source>
</evidence>
<protein>
    <submittedName>
        <fullName evidence="10">Kinesin-like protein</fullName>
    </submittedName>
</protein>
<name>A0A2P4YL72_9STRA</name>
<dbReference type="AlphaFoldDB" id="A0A2P4YL72"/>
<dbReference type="GO" id="GO:0005524">
    <property type="term" value="F:ATP binding"/>
    <property type="evidence" value="ECO:0007669"/>
    <property type="project" value="UniProtKB-UniRule"/>
</dbReference>
<dbReference type="OrthoDB" id="105881at2759"/>
<reference evidence="10 11" key="1">
    <citation type="journal article" date="2017" name="Genome Biol. Evol.">
        <title>Phytophthora megakarya and P. palmivora, closely related causal agents of cacao black pod rot, underwent increases in genome sizes and gene numbers by different mechanisms.</title>
        <authorList>
            <person name="Ali S.S."/>
            <person name="Shao J."/>
            <person name="Lary D.J."/>
            <person name="Kronmiller B."/>
            <person name="Shen D."/>
            <person name="Strem M.D."/>
            <person name="Amoako-Attah I."/>
            <person name="Akrofi A.Y."/>
            <person name="Begoude B.A."/>
            <person name="Ten Hoopen G.M."/>
            <person name="Coulibaly K."/>
            <person name="Kebe B.I."/>
            <person name="Melnick R.L."/>
            <person name="Guiltinan M.J."/>
            <person name="Tyler B.M."/>
            <person name="Meinhardt L.W."/>
            <person name="Bailey B.A."/>
        </authorList>
    </citation>
    <scope>NUCLEOTIDE SEQUENCE [LARGE SCALE GENOMIC DNA]</scope>
    <source>
        <strain evidence="11">sbr112.9</strain>
    </source>
</reference>
<organism evidence="10 11">
    <name type="scientific">Phytophthora palmivora</name>
    <dbReference type="NCBI Taxonomy" id="4796"/>
    <lineage>
        <taxon>Eukaryota</taxon>
        <taxon>Sar</taxon>
        <taxon>Stramenopiles</taxon>
        <taxon>Oomycota</taxon>
        <taxon>Peronosporomycetes</taxon>
        <taxon>Peronosporales</taxon>
        <taxon>Peronosporaceae</taxon>
        <taxon>Phytophthora</taxon>
    </lineage>
</organism>
<dbReference type="Gene3D" id="3.40.850.10">
    <property type="entry name" value="Kinesin motor domain"/>
    <property type="match status" value="1"/>
</dbReference>
<keyword evidence="5 6" id="KW-0505">Motor protein</keyword>
<evidence type="ECO:0000256" key="8">
    <source>
        <dbReference type="SAM" id="MobiDB-lite"/>
    </source>
</evidence>
<dbReference type="InterPro" id="IPR027640">
    <property type="entry name" value="Kinesin-like_fam"/>
</dbReference>
<dbReference type="PANTHER" id="PTHR47968:SF36">
    <property type="entry name" value="KINESIN HEAVY CHAIN ISOFORM X1"/>
    <property type="match status" value="1"/>
</dbReference>
<dbReference type="SMART" id="SM00129">
    <property type="entry name" value="KISc"/>
    <property type="match status" value="1"/>
</dbReference>
<sequence>MSEAEAVADEEEPAAEILSNNYDELANIFNSPVSSIAASMTETIDSREEVHYCDEWELFSGPASDRCGASDNEGSLHSQSENEADQLSPSCVVSDPQQAATGIRIESVVVLERSQRDDTDRQNSVTLDDTKPDSMPLCSGYDEPSLEAQQKRPTSRYDDVDTVYRCIQVVVRVRPHIDCDSKMAVTMGEKEGISLRVQSPISQDNTSMVTECTFDRVFMGCATQEDVFAAVQPNVQACLEGYNSTIFAYGQTGTGKTHTLFGGNLGSHRETDGVSGGNDSRGMMRPSYGIVPRTLSYLLDQALLMELKNYHVELHLSFLQIYNDRLFDLLTDRMRQKPLLIREQPTLEGTTSVTVQGVSSERISSFSNAMKIIQLGHTNRCVRETESNLSSSRSHAIVQLNVTIRYPASNGEGQVHRRARLNLVDLAGSEKWNTDVEMEDGHLQELKNINSSLSALGKCIAALTESGRKHIPYRDSTLTRVLQDSLGGNTQSCLIATVNATQQSCDETIRTLHFADRARSVMQTIRVNEVADGSTELLSAKIQIVKLRERLESEQRRRRETRLKEHQAMQRDFQEKLKGKDKEIAKLTKDNAVFQRWREEDVKKIRALESRVKDLEQQIDVSDGRASETLMDVAISAVVDGSRRQNAVSESISVVKHTPVQKTRSRANLTRVGSEDGSVARTYKQVLERYALGASKGPEAKNSSDIAFGQAQQNSLYDSTNQFEGPRGSQPAAPDIKISIKQQSRWDAAVDGSRSGESSKISILDEPQFPASALCIPPVVCHPSAAAVVPTKSFNNSWTYSNLASTATNVSTEWASSMLPKSTSTFLIQKQDNRDKLERWSSNQANASNTTVPKQDLLVLKSASTGNSSYSPPARVLGAINSTIELCQKHKLAGCMLCSVNGNSLQAQATLKGLQTNSESLKVNGVIRKLQDGPCERHTLLRCFICMKSSSATSNGSQASATSISATVSSNYGFPANSPSGNPLNYQNPTFQGENQSKCALHSLANCILCAGVKVMTRKVVVPTPQASPAKVPTSFDARNGNHVIDERYRRYTLDERILNYQTQSNLANQW</sequence>
<keyword evidence="3 6" id="KW-0067">ATP-binding</keyword>
<feature type="binding site" evidence="6">
    <location>
        <begin position="250"/>
        <end position="257"/>
    </location>
    <ligand>
        <name>ATP</name>
        <dbReference type="ChEBI" id="CHEBI:30616"/>
    </ligand>
</feature>
<feature type="region of interest" description="Disordered" evidence="8">
    <location>
        <begin position="64"/>
        <end position="91"/>
    </location>
</feature>
<keyword evidence="2 6" id="KW-0547">Nucleotide-binding</keyword>
<dbReference type="InterPro" id="IPR036961">
    <property type="entry name" value="Kinesin_motor_dom_sf"/>
</dbReference>
<dbReference type="PRINTS" id="PR00380">
    <property type="entry name" value="KINESINHEAVY"/>
</dbReference>
<evidence type="ECO:0000259" key="9">
    <source>
        <dbReference type="PROSITE" id="PS50067"/>
    </source>
</evidence>
<feature type="coiled-coil region" evidence="7">
    <location>
        <begin position="598"/>
        <end position="625"/>
    </location>
</feature>
<feature type="region of interest" description="Disordered" evidence="8">
    <location>
        <begin position="262"/>
        <end position="281"/>
    </location>
</feature>
<dbReference type="GO" id="GO:0005874">
    <property type="term" value="C:microtubule"/>
    <property type="evidence" value="ECO:0007669"/>
    <property type="project" value="UniProtKB-KW"/>
</dbReference>
<dbReference type="CDD" id="cd00106">
    <property type="entry name" value="KISc"/>
    <property type="match status" value="1"/>
</dbReference>
<feature type="coiled-coil region" evidence="7">
    <location>
        <begin position="537"/>
        <end position="564"/>
    </location>
</feature>
<dbReference type="GO" id="GO:0008017">
    <property type="term" value="F:microtubule binding"/>
    <property type="evidence" value="ECO:0007669"/>
    <property type="project" value="InterPro"/>
</dbReference>
<evidence type="ECO:0000313" key="11">
    <source>
        <dbReference type="Proteomes" id="UP000237271"/>
    </source>
</evidence>
<dbReference type="InterPro" id="IPR027417">
    <property type="entry name" value="P-loop_NTPase"/>
</dbReference>
<dbReference type="SUPFAM" id="SSF52540">
    <property type="entry name" value="P-loop containing nucleoside triphosphate hydrolases"/>
    <property type="match status" value="1"/>
</dbReference>
<evidence type="ECO:0000256" key="6">
    <source>
        <dbReference type="PROSITE-ProRule" id="PRU00283"/>
    </source>
</evidence>
<dbReference type="PROSITE" id="PS50067">
    <property type="entry name" value="KINESIN_MOTOR_2"/>
    <property type="match status" value="1"/>
</dbReference>
<dbReference type="GO" id="GO:0003777">
    <property type="term" value="F:microtubule motor activity"/>
    <property type="evidence" value="ECO:0007669"/>
    <property type="project" value="InterPro"/>
</dbReference>
<evidence type="ECO:0000256" key="7">
    <source>
        <dbReference type="SAM" id="Coils"/>
    </source>
</evidence>
<comment type="similarity">
    <text evidence="6">Belongs to the TRAFAC class myosin-kinesin ATPase superfamily. Kinesin family.</text>
</comment>
<gene>
    <name evidence="10" type="ORF">PHPALM_3930</name>
</gene>
<dbReference type="Pfam" id="PF00225">
    <property type="entry name" value="Kinesin"/>
    <property type="match status" value="1"/>
</dbReference>
<dbReference type="InterPro" id="IPR001752">
    <property type="entry name" value="Kinesin_motor_dom"/>
</dbReference>
<evidence type="ECO:0000256" key="1">
    <source>
        <dbReference type="ARBA" id="ARBA00022701"/>
    </source>
</evidence>
<proteinExistence type="inferred from homology"/>
<evidence type="ECO:0000313" key="10">
    <source>
        <dbReference type="EMBL" id="POM78533.1"/>
    </source>
</evidence>
<keyword evidence="1" id="KW-0493">Microtubule</keyword>
<dbReference type="EMBL" id="NCKW01001978">
    <property type="protein sequence ID" value="POM78533.1"/>
    <property type="molecule type" value="Genomic_DNA"/>
</dbReference>
<dbReference type="GO" id="GO:0007018">
    <property type="term" value="P:microtubule-based movement"/>
    <property type="evidence" value="ECO:0007669"/>
    <property type="project" value="InterPro"/>
</dbReference>
<evidence type="ECO:0000256" key="2">
    <source>
        <dbReference type="ARBA" id="ARBA00022741"/>
    </source>
</evidence>
<accession>A0A2P4YL72</accession>
<feature type="domain" description="Kinesin motor" evidence="9">
    <location>
        <begin position="166"/>
        <end position="521"/>
    </location>
</feature>
<keyword evidence="11" id="KW-1185">Reference proteome</keyword>
<evidence type="ECO:0000256" key="4">
    <source>
        <dbReference type="ARBA" id="ARBA00023054"/>
    </source>
</evidence>
<feature type="compositionally biased region" description="Polar residues" evidence="8">
    <location>
        <begin position="72"/>
        <end position="91"/>
    </location>
</feature>
<dbReference type="InterPro" id="IPR019821">
    <property type="entry name" value="Kinesin_motor_CS"/>
</dbReference>
<evidence type="ECO:0000256" key="3">
    <source>
        <dbReference type="ARBA" id="ARBA00022840"/>
    </source>
</evidence>
<dbReference type="Proteomes" id="UP000237271">
    <property type="component" value="Unassembled WGS sequence"/>
</dbReference>
<dbReference type="PANTHER" id="PTHR47968">
    <property type="entry name" value="CENTROMERE PROTEIN E"/>
    <property type="match status" value="1"/>
</dbReference>
<feature type="region of interest" description="Disordered" evidence="8">
    <location>
        <begin position="113"/>
        <end position="154"/>
    </location>
</feature>
<comment type="caution">
    <text evidence="10">The sequence shown here is derived from an EMBL/GenBank/DDBJ whole genome shotgun (WGS) entry which is preliminary data.</text>
</comment>
<dbReference type="PROSITE" id="PS00411">
    <property type="entry name" value="KINESIN_MOTOR_1"/>
    <property type="match status" value="1"/>
</dbReference>
<keyword evidence="4 7" id="KW-0175">Coiled coil</keyword>